<evidence type="ECO:0000313" key="3">
    <source>
        <dbReference type="Proteomes" id="UP001597086"/>
    </source>
</evidence>
<evidence type="ECO:0000256" key="1">
    <source>
        <dbReference type="SAM" id="SignalP"/>
    </source>
</evidence>
<proteinExistence type="predicted"/>
<feature type="chain" id="PRO_5045968528" evidence="1">
    <location>
        <begin position="22"/>
        <end position="260"/>
    </location>
</feature>
<dbReference type="Proteomes" id="UP001597086">
    <property type="component" value="Unassembled WGS sequence"/>
</dbReference>
<reference evidence="3" key="1">
    <citation type="journal article" date="2019" name="Int. J. Syst. Evol. Microbiol.">
        <title>The Global Catalogue of Microorganisms (GCM) 10K type strain sequencing project: providing services to taxonomists for standard genome sequencing and annotation.</title>
        <authorList>
            <consortium name="The Broad Institute Genomics Platform"/>
            <consortium name="The Broad Institute Genome Sequencing Center for Infectious Disease"/>
            <person name="Wu L."/>
            <person name="Ma J."/>
        </authorList>
    </citation>
    <scope>NUCLEOTIDE SEQUENCE [LARGE SCALE GENOMIC DNA]</scope>
    <source>
        <strain evidence="3">CCUG 56098</strain>
    </source>
</reference>
<accession>A0ABW3KPX7</accession>
<dbReference type="RefSeq" id="WP_386115229.1">
    <property type="nucleotide sequence ID" value="NZ_JBHTKM010000033.1"/>
</dbReference>
<keyword evidence="3" id="KW-1185">Reference proteome</keyword>
<sequence>MKQTFSILIIFLISISGFAQCEDIDKLELGGTYLSRTRNYIPFEIKHKDSIERENTFYPYNIKNIDKYSDFILKKAKEYIVTRANIDFYHKLQMGEFQVNFLDSVKAEYDNPELYELSNYNVTYWILFTYSNNDFKYAFGLEFDKDGKMISENKFPDFSLNPEFENLNKPCRALEKVKLDEQFKGKKIEFIELAYLNEINSFCWLIKEKTDQPKELGLNHYEIDLFYVNAITNKIELIKKQNGTIIACGYEKPKFVKKKN</sequence>
<organism evidence="2 3">
    <name type="scientific">Winogradskyella rapida</name>
    <dbReference type="NCBI Taxonomy" id="549701"/>
    <lineage>
        <taxon>Bacteria</taxon>
        <taxon>Pseudomonadati</taxon>
        <taxon>Bacteroidota</taxon>
        <taxon>Flavobacteriia</taxon>
        <taxon>Flavobacteriales</taxon>
        <taxon>Flavobacteriaceae</taxon>
        <taxon>Winogradskyella</taxon>
    </lineage>
</organism>
<dbReference type="EMBL" id="JBHTKM010000033">
    <property type="protein sequence ID" value="MFD1015484.1"/>
    <property type="molecule type" value="Genomic_DNA"/>
</dbReference>
<protein>
    <submittedName>
        <fullName evidence="2">Uncharacterized protein</fullName>
    </submittedName>
</protein>
<comment type="caution">
    <text evidence="2">The sequence shown here is derived from an EMBL/GenBank/DDBJ whole genome shotgun (WGS) entry which is preliminary data.</text>
</comment>
<gene>
    <name evidence="2" type="ORF">ACFQ13_06090</name>
</gene>
<feature type="signal peptide" evidence="1">
    <location>
        <begin position="1"/>
        <end position="21"/>
    </location>
</feature>
<keyword evidence="1" id="KW-0732">Signal</keyword>
<name>A0ABW3KPX7_9FLAO</name>
<evidence type="ECO:0000313" key="2">
    <source>
        <dbReference type="EMBL" id="MFD1015484.1"/>
    </source>
</evidence>